<feature type="domain" description="Formyl transferase N-terminal" evidence="1">
    <location>
        <begin position="589"/>
        <end position="687"/>
    </location>
</feature>
<name>A0A8H6E7U8_PETAA</name>
<dbReference type="InterPro" id="IPR002376">
    <property type="entry name" value="Formyl_transf_N"/>
</dbReference>
<reference evidence="3 4" key="1">
    <citation type="submission" date="2019-04" db="EMBL/GenBank/DDBJ databases">
        <title>Aspergillus burnettii sp. nov., novel species from soil in southeast Queensland.</title>
        <authorList>
            <person name="Gilchrist C.L.M."/>
            <person name="Pitt J.I."/>
            <person name="Lange L."/>
            <person name="Lacey H.J."/>
            <person name="Vuong D."/>
            <person name="Midgley D.J."/>
            <person name="Greenfield P."/>
            <person name="Bradbury M."/>
            <person name="Lacey E."/>
            <person name="Busk P.K."/>
            <person name="Pilgaard B."/>
            <person name="Chooi Y.H."/>
            <person name="Piggott A.M."/>
        </authorList>
    </citation>
    <scope>NUCLEOTIDE SEQUENCE [LARGE SCALE GENOMIC DNA]</scope>
    <source>
        <strain evidence="3 4">FRR 5400</strain>
    </source>
</reference>
<dbReference type="PANTHER" id="PTHR40254:SF1">
    <property type="entry name" value="BLR0577 PROTEIN"/>
    <property type="match status" value="1"/>
</dbReference>
<keyword evidence="4" id="KW-1185">Reference proteome</keyword>
<dbReference type="AlphaFoldDB" id="A0A8H6E7U8"/>
<dbReference type="EMBL" id="SPNV01000103">
    <property type="protein sequence ID" value="KAF5861285.1"/>
    <property type="molecule type" value="Genomic_DNA"/>
</dbReference>
<dbReference type="Pfam" id="PF13454">
    <property type="entry name" value="NAD_binding_9"/>
    <property type="match status" value="1"/>
</dbReference>
<protein>
    <recommendedName>
        <fullName evidence="5">FAD-NAD(P)-binding-domain-containing protein</fullName>
    </recommendedName>
</protein>
<evidence type="ECO:0000313" key="4">
    <source>
        <dbReference type="Proteomes" id="UP000541154"/>
    </source>
</evidence>
<accession>A0A8H6E7U8</accession>
<feature type="domain" description="FAD-dependent urate hydroxylase HpyO/Asp monooxygenase CreE-like FAD/NAD(P)-binding" evidence="2">
    <location>
        <begin position="19"/>
        <end position="167"/>
    </location>
</feature>
<gene>
    <name evidence="3" type="ORF">ETB97_000401</name>
</gene>
<dbReference type="Pfam" id="PF00551">
    <property type="entry name" value="Formyl_trans_N"/>
    <property type="match status" value="1"/>
</dbReference>
<dbReference type="Gene3D" id="3.50.50.60">
    <property type="entry name" value="FAD/NAD(P)-binding domain"/>
    <property type="match status" value="1"/>
</dbReference>
<evidence type="ECO:0008006" key="5">
    <source>
        <dbReference type="Google" id="ProtNLM"/>
    </source>
</evidence>
<dbReference type="PANTHER" id="PTHR40254">
    <property type="entry name" value="BLR0577 PROTEIN"/>
    <property type="match status" value="1"/>
</dbReference>
<dbReference type="Gene3D" id="3.40.50.12230">
    <property type="match status" value="1"/>
</dbReference>
<dbReference type="InterPro" id="IPR036188">
    <property type="entry name" value="FAD/NAD-bd_sf"/>
</dbReference>
<proteinExistence type="predicted"/>
<dbReference type="SUPFAM" id="SSF53328">
    <property type="entry name" value="Formyltransferase"/>
    <property type="match status" value="1"/>
</dbReference>
<dbReference type="InterPro" id="IPR052189">
    <property type="entry name" value="L-asp_N-monooxygenase_NS-form"/>
</dbReference>
<comment type="caution">
    <text evidence="3">The sequence shown here is derived from an EMBL/GenBank/DDBJ whole genome shotgun (WGS) entry which is preliminary data.</text>
</comment>
<organism evidence="3 4">
    <name type="scientific">Petromyces alliaceus</name>
    <name type="common">Aspergillus alliaceus</name>
    <dbReference type="NCBI Taxonomy" id="209559"/>
    <lineage>
        <taxon>Eukaryota</taxon>
        <taxon>Fungi</taxon>
        <taxon>Dikarya</taxon>
        <taxon>Ascomycota</taxon>
        <taxon>Pezizomycotina</taxon>
        <taxon>Eurotiomycetes</taxon>
        <taxon>Eurotiomycetidae</taxon>
        <taxon>Eurotiales</taxon>
        <taxon>Aspergillaceae</taxon>
        <taxon>Aspergillus</taxon>
        <taxon>Aspergillus subgen. Circumdati</taxon>
    </lineage>
</organism>
<dbReference type="Proteomes" id="UP000541154">
    <property type="component" value="Unassembled WGS sequence"/>
</dbReference>
<evidence type="ECO:0000313" key="3">
    <source>
        <dbReference type="EMBL" id="KAF5861285.1"/>
    </source>
</evidence>
<sequence>MGSTLSRTYSPSTPATDLVVVGGGASGVAILLQLIERAKKGQALKEVIFVEKNGQPGPGLPYSSQCTGTILNMHTDTMGLYHDNPLHFTQWRKDLESGPFPSRASYGEYLQAMWAQAFEEAQQLGLGVSVVHQEARDVDRQTDGTMLLTLQDGTQLPAKSVVLALGNFTSVCNTHLVNLPGFFPGPWPTSQLRAIPSDASVIIVGSRLSAVDAAIFLSENGHQGPITFMSRSGSLPKVQGESAPFTRRYALHDLARHIEENADENLLQVTSNLMEEIFHATNGDWSWLHNDESPVKQLEYDIHAAKTGRVAWQTVLRGTAPVIERYWNSLSTKSQQLFMDKFFSPWMRYRHGMPVSNAQKILKLLQKGQLQVVQGDRVHWDGTFRAQTSIGLLEAPYVIEATGQECQLDRIESPLIQSAVEKGLLTPHPAGGVAVDFNSLRASEGLYAIGSLTRGTHFYVSAIDRVAAHAARIADAVTQEPIARPLHIAIFLGSDLFSHLMASTLVPQLLAAGHTPFVFLPVHKANRKTTPPFELRELAFFERELLQKHVIPYFKIDEPQGAAHMTVEQMKSAYGILVQEVPNVNSASFINSLRKHHIDVGLSLRCYQRFKTDIIRYFSRPRRLLNLHPGTLPAYRGVMTTVRAMKNKETHFGYSLHDIDEEWDAGDLVEIRKHPIDYSKSMLHFMNDVYGMGAKLAADVCDKIARGKELPNVPQKAEESGYYTFPTKEDLEGYRQDGIRLVDAESIVNVIVESFAPLEKQEKFRAHIDEVVQKWYEQNRQ</sequence>
<dbReference type="InterPro" id="IPR038732">
    <property type="entry name" value="HpyO/CreE_NAD-binding"/>
</dbReference>
<dbReference type="SUPFAM" id="SSF51905">
    <property type="entry name" value="FAD/NAD(P)-binding domain"/>
    <property type="match status" value="2"/>
</dbReference>
<evidence type="ECO:0000259" key="2">
    <source>
        <dbReference type="Pfam" id="PF13454"/>
    </source>
</evidence>
<evidence type="ECO:0000259" key="1">
    <source>
        <dbReference type="Pfam" id="PF00551"/>
    </source>
</evidence>
<dbReference type="InterPro" id="IPR036477">
    <property type="entry name" value="Formyl_transf_N_sf"/>
</dbReference>